<dbReference type="InterPro" id="IPR020845">
    <property type="entry name" value="AMP-binding_CS"/>
</dbReference>
<organism evidence="6 7">
    <name type="scientific">Scopulibacillus darangshiensis</name>
    <dbReference type="NCBI Taxonomy" id="442528"/>
    <lineage>
        <taxon>Bacteria</taxon>
        <taxon>Bacillati</taxon>
        <taxon>Bacillota</taxon>
        <taxon>Bacilli</taxon>
        <taxon>Bacillales</taxon>
        <taxon>Sporolactobacillaceae</taxon>
        <taxon>Scopulibacillus</taxon>
    </lineage>
</organism>
<dbReference type="RefSeq" id="WP_132742645.1">
    <property type="nucleotide sequence ID" value="NZ_SLXK01000001.1"/>
</dbReference>
<comment type="caution">
    <text evidence="6">The sequence shown here is derived from an EMBL/GenBank/DDBJ whole genome shotgun (WGS) entry which is preliminary data.</text>
</comment>
<name>A0A4R2PAM2_9BACL</name>
<evidence type="ECO:0000313" key="6">
    <source>
        <dbReference type="EMBL" id="TCP32129.1"/>
    </source>
</evidence>
<proteinExistence type="inferred from homology"/>
<evidence type="ECO:0000259" key="4">
    <source>
        <dbReference type="Pfam" id="PF00501"/>
    </source>
</evidence>
<dbReference type="PANTHER" id="PTHR43767">
    <property type="entry name" value="LONG-CHAIN-FATTY-ACID--COA LIGASE"/>
    <property type="match status" value="1"/>
</dbReference>
<dbReference type="Gene3D" id="3.30.300.30">
    <property type="match status" value="1"/>
</dbReference>
<keyword evidence="3" id="KW-0472">Membrane</keyword>
<evidence type="ECO:0000259" key="5">
    <source>
        <dbReference type="Pfam" id="PF13193"/>
    </source>
</evidence>
<comment type="similarity">
    <text evidence="1">Belongs to the ATP-dependent AMP-binding enzyme family.</text>
</comment>
<dbReference type="FunFam" id="3.40.50.12780:FF:000003">
    <property type="entry name" value="Long-chain-fatty-acid--CoA ligase FadD"/>
    <property type="match status" value="1"/>
</dbReference>
<keyword evidence="2" id="KW-0436">Ligase</keyword>
<dbReference type="OrthoDB" id="9757771at2"/>
<sequence length="563" mass="63976">MAVESERWLRHYPKEIKPEYDYEEKPLYSYLIEAKERYPEKAALHFLGKEMTYKEVHEDAIRLAHQLMAMGISKGDRIAIMLPNSPQGVIAYYAALMAGAVVVQTNPLYVERELEHQLADSGAKIIICLDLVYPKVARVQGKTNLEKVIVTGIPDYLPFPKNLLYPLVQKKKKQPMPKIMFTDSVRAFDDVIRTGDLMYKPVEVDAKEDLALLQYTGGTTGPAKGVMLTHHNLIANTIQSSHWMYRTKYGEEAILGVLPFFHVYGMTIVMNLSIMYVSKMIILPTFNAKETLKTIEKQKPTLFPGAPTMYIALINHPDIQKFDLSSIETCISGSAPLPVEIQEKFERLTGGKLVEGYGLSEASPVTHCNLIWDRRIPGSIGLPYPNTQAKILSAETGEEAEVNEVGELMVKGPQVMRGYWRRPEVTNKVLKDGWLLTGDMGYMDEEGYFYIVDRKKDMIIASGFNIYPREVEEVLFEHPDVMEAAIIGVPDKYRGETVKAFVVLKKGKTLDEKDLERHCRKRLAAYKIPRIYEFREELPKTMVGKVLKRSLEAEERRKASTGV</sequence>
<evidence type="ECO:0000256" key="2">
    <source>
        <dbReference type="ARBA" id="ARBA00022598"/>
    </source>
</evidence>
<feature type="domain" description="AMP-dependent synthetase/ligase" evidence="4">
    <location>
        <begin position="34"/>
        <end position="420"/>
    </location>
</feature>
<dbReference type="Gene3D" id="3.40.50.980">
    <property type="match status" value="2"/>
</dbReference>
<evidence type="ECO:0000256" key="1">
    <source>
        <dbReference type="ARBA" id="ARBA00006432"/>
    </source>
</evidence>
<dbReference type="PROSITE" id="PS00455">
    <property type="entry name" value="AMP_BINDING"/>
    <property type="match status" value="1"/>
</dbReference>
<dbReference type="InterPro" id="IPR000873">
    <property type="entry name" value="AMP-dep_synth/lig_dom"/>
</dbReference>
<keyword evidence="7" id="KW-1185">Reference proteome</keyword>
<dbReference type="FunFam" id="3.30.300.30:FF:000008">
    <property type="entry name" value="2,3-dihydroxybenzoate-AMP ligase"/>
    <property type="match status" value="1"/>
</dbReference>
<dbReference type="EMBL" id="SLXK01000001">
    <property type="protein sequence ID" value="TCP32129.1"/>
    <property type="molecule type" value="Genomic_DNA"/>
</dbReference>
<reference evidence="6 7" key="1">
    <citation type="submission" date="2019-03" db="EMBL/GenBank/DDBJ databases">
        <title>Genomic Encyclopedia of Type Strains, Phase IV (KMG-IV): sequencing the most valuable type-strain genomes for metagenomic binning, comparative biology and taxonomic classification.</title>
        <authorList>
            <person name="Goeker M."/>
        </authorList>
    </citation>
    <scope>NUCLEOTIDE SEQUENCE [LARGE SCALE GENOMIC DNA]</scope>
    <source>
        <strain evidence="6 7">DSM 19377</strain>
    </source>
</reference>
<dbReference type="Proteomes" id="UP000295416">
    <property type="component" value="Unassembled WGS sequence"/>
</dbReference>
<dbReference type="GO" id="GO:0016877">
    <property type="term" value="F:ligase activity, forming carbon-sulfur bonds"/>
    <property type="evidence" value="ECO:0007669"/>
    <property type="project" value="UniProtKB-ARBA"/>
</dbReference>
<keyword evidence="3" id="KW-0812">Transmembrane</keyword>
<dbReference type="InterPro" id="IPR045851">
    <property type="entry name" value="AMP-bd_C_sf"/>
</dbReference>
<dbReference type="AlphaFoldDB" id="A0A4R2PAM2"/>
<feature type="transmembrane region" description="Helical" evidence="3">
    <location>
        <begin position="253"/>
        <end position="277"/>
    </location>
</feature>
<dbReference type="InterPro" id="IPR025110">
    <property type="entry name" value="AMP-bd_C"/>
</dbReference>
<keyword evidence="3" id="KW-1133">Transmembrane helix</keyword>
<dbReference type="Gene3D" id="2.30.38.10">
    <property type="entry name" value="Luciferase, Domain 3"/>
    <property type="match status" value="1"/>
</dbReference>
<dbReference type="SUPFAM" id="SSF56801">
    <property type="entry name" value="Acetyl-CoA synthetase-like"/>
    <property type="match status" value="1"/>
</dbReference>
<dbReference type="Pfam" id="PF00501">
    <property type="entry name" value="AMP-binding"/>
    <property type="match status" value="1"/>
</dbReference>
<evidence type="ECO:0000313" key="7">
    <source>
        <dbReference type="Proteomes" id="UP000295416"/>
    </source>
</evidence>
<evidence type="ECO:0000256" key="3">
    <source>
        <dbReference type="SAM" id="Phobius"/>
    </source>
</evidence>
<dbReference type="Pfam" id="PF13193">
    <property type="entry name" value="AMP-binding_C"/>
    <property type="match status" value="1"/>
</dbReference>
<dbReference type="InterPro" id="IPR050237">
    <property type="entry name" value="ATP-dep_AMP-bd_enzyme"/>
</dbReference>
<dbReference type="CDD" id="cd05936">
    <property type="entry name" value="FC-FACS_FadD_like"/>
    <property type="match status" value="1"/>
</dbReference>
<protein>
    <submittedName>
        <fullName evidence="6">Long-chain acyl-CoA synthetase</fullName>
    </submittedName>
</protein>
<gene>
    <name evidence="6" type="ORF">EV207_101105</name>
</gene>
<feature type="domain" description="AMP-binding enzyme C-terminal" evidence="5">
    <location>
        <begin position="470"/>
        <end position="545"/>
    </location>
</feature>
<accession>A0A4R2PAM2</accession>
<dbReference type="PANTHER" id="PTHR43767:SF9">
    <property type="entry name" value="LONG-CHAIN-FATTY-ACID--COA LIGASE"/>
    <property type="match status" value="1"/>
</dbReference>